<comment type="caution">
    <text evidence="2">The sequence shown here is derived from an EMBL/GenBank/DDBJ whole genome shotgun (WGS) entry which is preliminary data.</text>
</comment>
<evidence type="ECO:0000256" key="1">
    <source>
        <dbReference type="SAM" id="Phobius"/>
    </source>
</evidence>
<reference evidence="3" key="1">
    <citation type="submission" date="2017-11" db="EMBL/GenBank/DDBJ databases">
        <authorList>
            <person name="Kuznetsova I."/>
            <person name="Sazanova A."/>
            <person name="Chirak E."/>
            <person name="Safronova V."/>
            <person name="Willems A."/>
        </authorList>
    </citation>
    <scope>NUCLEOTIDE SEQUENCE [LARGE SCALE GENOMIC DNA]</scope>
    <source>
        <strain evidence="3">STM 196</strain>
    </source>
</reference>
<dbReference type="Proteomes" id="UP000241444">
    <property type="component" value="Unassembled WGS sequence"/>
</dbReference>
<evidence type="ECO:0000313" key="2">
    <source>
        <dbReference type="EMBL" id="PSH70218.1"/>
    </source>
</evidence>
<organism evidence="2 3">
    <name type="scientific">Phyllobacterium brassicacearum</name>
    <dbReference type="NCBI Taxonomy" id="314235"/>
    <lineage>
        <taxon>Bacteria</taxon>
        <taxon>Pseudomonadati</taxon>
        <taxon>Pseudomonadota</taxon>
        <taxon>Alphaproteobacteria</taxon>
        <taxon>Hyphomicrobiales</taxon>
        <taxon>Phyllobacteriaceae</taxon>
        <taxon>Phyllobacterium</taxon>
    </lineage>
</organism>
<keyword evidence="3" id="KW-1185">Reference proteome</keyword>
<dbReference type="AlphaFoldDB" id="A0A2P7BUR8"/>
<accession>A0A2P7BUR8</accession>
<dbReference type="EMBL" id="PGGO01000002">
    <property type="protein sequence ID" value="PSH70218.1"/>
    <property type="molecule type" value="Genomic_DNA"/>
</dbReference>
<keyword evidence="1" id="KW-0812">Transmembrane</keyword>
<gene>
    <name evidence="2" type="ORF">CU102_03775</name>
</gene>
<evidence type="ECO:0000313" key="3">
    <source>
        <dbReference type="Proteomes" id="UP000241444"/>
    </source>
</evidence>
<proteinExistence type="predicted"/>
<sequence length="142" mass="16607">MDTVLEIVLLAIEHILPKRLRWIVLYLTLLCVVGYTIYYFYLTWSYGRTGSTNLDPSHNYLNRRLVTINAQGIKDVRVSPDVIPWTRIQSIETRKIDRVWQILLRVDNASQLAFSPTYKGFRGDFDPASDSRTINITFHQRC</sequence>
<feature type="transmembrane region" description="Helical" evidence="1">
    <location>
        <begin position="20"/>
        <end position="41"/>
    </location>
</feature>
<keyword evidence="1" id="KW-0472">Membrane</keyword>
<name>A0A2P7BUR8_9HYPH</name>
<protein>
    <submittedName>
        <fullName evidence="2">Uncharacterized protein</fullName>
    </submittedName>
</protein>
<keyword evidence="1" id="KW-1133">Transmembrane helix</keyword>